<feature type="region of interest" description="Disordered" evidence="1">
    <location>
        <begin position="281"/>
        <end position="316"/>
    </location>
</feature>
<feature type="region of interest" description="Disordered" evidence="1">
    <location>
        <begin position="197"/>
        <end position="240"/>
    </location>
</feature>
<proteinExistence type="predicted"/>
<protein>
    <recommendedName>
        <fullName evidence="4">CCHC-type domain-containing protein</fullName>
    </recommendedName>
</protein>
<dbReference type="EMBL" id="SDMP01000013">
    <property type="protein sequence ID" value="RYR18095.1"/>
    <property type="molecule type" value="Genomic_DNA"/>
</dbReference>
<name>A0A444ZV29_ARAHY</name>
<dbReference type="Proteomes" id="UP000289738">
    <property type="component" value="Chromosome B03"/>
</dbReference>
<dbReference type="GO" id="GO:0003676">
    <property type="term" value="F:nucleic acid binding"/>
    <property type="evidence" value="ECO:0007669"/>
    <property type="project" value="InterPro"/>
</dbReference>
<feature type="compositionally biased region" description="Basic and acidic residues" evidence="1">
    <location>
        <begin position="26"/>
        <end position="41"/>
    </location>
</feature>
<evidence type="ECO:0000256" key="1">
    <source>
        <dbReference type="SAM" id="MobiDB-lite"/>
    </source>
</evidence>
<accession>A0A444ZV29</accession>
<feature type="region of interest" description="Disordered" evidence="1">
    <location>
        <begin position="20"/>
        <end position="150"/>
    </location>
</feature>
<evidence type="ECO:0000313" key="3">
    <source>
        <dbReference type="Proteomes" id="UP000289738"/>
    </source>
</evidence>
<feature type="compositionally biased region" description="Polar residues" evidence="1">
    <location>
        <begin position="284"/>
        <end position="303"/>
    </location>
</feature>
<reference evidence="2 3" key="1">
    <citation type="submission" date="2019-01" db="EMBL/GenBank/DDBJ databases">
        <title>Sequencing of cultivated peanut Arachis hypogaea provides insights into genome evolution and oil improvement.</title>
        <authorList>
            <person name="Chen X."/>
        </authorList>
    </citation>
    <scope>NUCLEOTIDE SEQUENCE [LARGE SCALE GENOMIC DNA]</scope>
    <source>
        <strain evidence="3">cv. Fuhuasheng</strain>
        <tissue evidence="2">Leaves</tissue>
    </source>
</reference>
<evidence type="ECO:0008006" key="4">
    <source>
        <dbReference type="Google" id="ProtNLM"/>
    </source>
</evidence>
<feature type="compositionally biased region" description="Polar residues" evidence="1">
    <location>
        <begin position="61"/>
        <end position="77"/>
    </location>
</feature>
<dbReference type="SUPFAM" id="SSF57756">
    <property type="entry name" value="Retrovirus zinc finger-like domains"/>
    <property type="match status" value="1"/>
</dbReference>
<feature type="compositionally biased region" description="Low complexity" evidence="1">
    <location>
        <begin position="113"/>
        <end position="130"/>
    </location>
</feature>
<feature type="compositionally biased region" description="Polar residues" evidence="1">
    <location>
        <begin position="86"/>
        <end position="105"/>
    </location>
</feature>
<sequence>MECCDVSSPELIEGKEIVLYIEDEHDEPKKDSPAKPNEKDVTMSGNEPLASKIYEEATCPLSDNNESRTTSNSNPNKGNKPVALADNTSPPNNIEPTNHGANNPTPHIKESRTNNNANQTATAKPNMKTPPTCPKTKSKENTISNPKSSRMPCAHACAALARVNRKPEDFCHKWLTMDAYRDTYAHYINPLPGQHLWEKSESNRPQVSKAEKKTRPLTKKRRKDADEGSGGSKKTKSTRVLKRQLKPFTCRYCLQKGHTKRGCPKKRAADVAAAAAAAAAKAKSNPQENAASGSTVDPNTVTLPSQPPPDSAPQSVDMQEVEIDISQPNFSDAQESQEPHVGCYFIGIGTTSKAIQVADQEEVLTTIRIGHHGSTARNKLSHIFQTGQLLEVCPNTRLQAPKKEEMKIHPSTDVFFSNVSPDKQTTPHFSTDIVIRTPKEWLVRVSLCCGPPENRAASTPIPLWNTRCSIGSSGDPSV</sequence>
<dbReference type="GO" id="GO:0008270">
    <property type="term" value="F:zinc ion binding"/>
    <property type="evidence" value="ECO:0007669"/>
    <property type="project" value="InterPro"/>
</dbReference>
<evidence type="ECO:0000313" key="2">
    <source>
        <dbReference type="EMBL" id="RYR18095.1"/>
    </source>
</evidence>
<dbReference type="InterPro" id="IPR036875">
    <property type="entry name" value="Znf_CCHC_sf"/>
</dbReference>
<comment type="caution">
    <text evidence="2">The sequence shown here is derived from an EMBL/GenBank/DDBJ whole genome shotgun (WGS) entry which is preliminary data.</text>
</comment>
<gene>
    <name evidence="2" type="ORF">Ahy_B03g062720</name>
</gene>
<organism evidence="2 3">
    <name type="scientific">Arachis hypogaea</name>
    <name type="common">Peanut</name>
    <dbReference type="NCBI Taxonomy" id="3818"/>
    <lineage>
        <taxon>Eukaryota</taxon>
        <taxon>Viridiplantae</taxon>
        <taxon>Streptophyta</taxon>
        <taxon>Embryophyta</taxon>
        <taxon>Tracheophyta</taxon>
        <taxon>Spermatophyta</taxon>
        <taxon>Magnoliopsida</taxon>
        <taxon>eudicotyledons</taxon>
        <taxon>Gunneridae</taxon>
        <taxon>Pentapetalae</taxon>
        <taxon>rosids</taxon>
        <taxon>fabids</taxon>
        <taxon>Fabales</taxon>
        <taxon>Fabaceae</taxon>
        <taxon>Papilionoideae</taxon>
        <taxon>50 kb inversion clade</taxon>
        <taxon>dalbergioids sensu lato</taxon>
        <taxon>Dalbergieae</taxon>
        <taxon>Pterocarpus clade</taxon>
        <taxon>Arachis</taxon>
    </lineage>
</organism>
<dbReference type="AlphaFoldDB" id="A0A444ZV29"/>
<keyword evidence="3" id="KW-1185">Reference proteome</keyword>